<sequence length="3317" mass="376182">MASREKQLAIAKQKLQRFQQSRAPGSYSVHTAISTSSALNGQSLTGAGLVTNTTNATTAANTTTTTAAFASDNTTGDSLVRSSSRSSSISGSSIRQQIMSLPPTMPLRPLSHSDSHPGMQLQYEMGVSSAASGHSDSESRASRGSRSSMTGIALDYSAAAAAAEINHLVPMGQSSNTTRLPVEVGYYPSSAHPIAGLHPAAARSVSISGSSGRRVSTSSNPRDASQDIHVQYVTRIEALEAELKDYRSRHDTDLDMPDIGSLTLKTPLEAAEIKYVERDHQPGRDDNKVEESQTRIRSLEEEISGLSRQRDVLEEQLTEARSAQSLSSPRSASLKLLEIESLQSQLLECQAMTETLRADAKEAHLQITELLNVKKVLENAIESMKETPNALSTSEATESVFSSSEEVKRLQDIISEHEPLLSYLRQQIAELEEKSQQETQCHVKFQEEIVRLTDLVQTTTDALHEVQERLAEVESNSKRQVSELLSQIETLEADLAKSKTSGNESQPINVNDDWDWDGSESNASLELQQAREEIRQLKTQLSVQALELDTTFKKNLDLVAQLDAAVCEREDFSAKLDAATEQRVALQAILDGMSLDLPLMGADHAAETLELHNKIEQVSAENTRLQAEIDQLSAEASADVVVINSLEPSQDTSEGAESTSIKDHTLAMRIKELEQSAISTTDAHTLAIKSMEDAIQWVEEEKQAIIADYEVTIHELQDQVKAIGLERDELVAEQKERGSSNNRGMHADGASDSFEQSMNLELELDPLNTKLTTTRDEHDPIKDDLHAVNDSPKEQKIEAQLKTVTTEESDHQISPLNQERSVVQLSSPLSSDSADLAPSMADLIMQLKLVEVERDTLSQRLLLVEAKLASKGEDVDALYQEPNSATAKDKDSIGDAESPQSVLYVPKEQMSRDQDQPMDTISTLVESDHALRQRLVESESEIEMLKLRIADLTMDSNKEVPRESDGAHDSEHQKKIDELCTKLDYYETQLANIEAQHFETIKDRDAEIEKLREQSTAVIKEDSDQDSSNDPMSSAKDRLAAVQALLEEQTAATEEISINMANLQEQLTYYQEEKEYFEGHCDELDAVILSNCTKFEEELVKLETKQAELINEIQQSKEQAEISNQDYSQKLELAQAEISGLVVDRDALTLSLNQENDKVQSLMADLADAMRLSEMANASKQEVDQLKQQIETLESGIVATEAELETMRQVSQQWEDYATDSLEDANVLHAEEMEKYNERQRALELEIDQLSLKLQQAQHEAETTIESMSLQNQNLLSDKDTLALSMSELQKSTDLEAASLTQKHSQACVQLDQIRAEKSDIESQLQDITVRHDVLSQEHHTLISLKTELEQQHSKCTTEIEELTHSKFNSEARINQLDQEVEDLRTSIVTSQAVHEKDQQSMHDLDEKLSEHVHRVEQLQSEKQASQQLLDASSESLELLREEVRKMTVLKDEYDLDKDESEQEILVLTQRIEEAQEIIAEWQAYVQTFDSDRTVWESERAALESRLNESLSDQTAQTHSLSEELSQIKEERDHLIQIQDEQNQKLADAIHEQSRLSECLANLERERSEQTHQLQILQERIDESSYIQTKLAEIEDENKHLRSSKEVMEEEHHRQSLQFKEEIDQHHQQSTFDQHALNQRISELELDLSKASQDLVALQERLMESTALQTKYDALEELHHELQLVKEQSQEQQNHLLSRLQEADSQLERLTELEQDHETKINEVERLSQESSKLWQDLEASRYDRDAALASLSNCEKDLAASQEKCTGIEQDLYTIRSQNDTEIPMLQSENSRLASHVSELESHVSYYQEQVSQTDIAARGTLEELQTLQSHHSALQADYQTCQQELYNARESNSNSIDSLRSNYEEQKALLERRVDEMASQLSYQTAESQQLSSSLQEAQHQHATMLEQHYIVEAEFNSTKEANLETIGSLSADLSQRNTDFAKLKSEVERLEAEKVVVAADSSKAKAKVHDLEQSLSLTEETRNNLRRNLDEEIARASNLQQKQRESDDKIVKSDSLIATLRHQIDEFSLKLDDTVKAKSDIARQLEELSDIALQKDAQMDTTQAALSVANTQLALLQQIHTSDQAALLKARSLGDSADQLKSNLTETELADQKNALAMTQAKLLIAQRELASLEKLIKMRSVTRDTEANGIVADRVNVDHHSVGDLLSLNMDKFSAAEVASLRTEAADLQVRLTESDRLVGMLQPALDDLDDAHREVDRLSKIVHSLGVTFDESGGAIFPAPVLKPDVPAGMCQIPRAEYSELEAKAKDVDQSMIQLENTLALIEENDQEIRMLRETIDELLSDTSANMDLKTSDGAAKLLQRQVDELRKLWSHELAANSVLRNLIAKTQDDAHQYQQDSQRQLGRLREECDELVNMCEETQQSADATRSELKACEANLRQNERRIEARLNGQHIDHHNQLATQYELHSKERSALTKLVGSLEVERDQLAADLHRIKSRHQTHSTDWSRDFDGLKRRLAEKEAALYEAEANLHQCELKVRDTEFQLHDCDVNLKKIEQTHQDIVADLDSRLHHADLHARHIESKLKNAEFALAKAHADAARLSQEAAYASERYHSMEETYRQMTDANHMQHNQEDMDAHRHAWLSERFHLESELKKKHMEILDRDQDAIEERQRMRSIADEEIRGAVAAEQRHARDILNSKITEIRTKYDAALDDLRAQKRKVEEQLDETEHTLFEERDLLQRRLFEAEDRERVHSAELTIAQDRLARKEQLHQERQTVDGLTVRAEKWHAEKLQLEMRITQLELDFDVERRNLQKQVDEAWTEGRLTTQKLADRDAAWTTERECLNREIARIREDAANLAAQIKSNDSNGFMKSLQEQKSNLEAILHEREAKLLALEVRLQEQTSRSVEAEDHLRRIQTQNHNFELQIIERDEQLLSAQAQLRALTDCLDHLDNKDLPSPGVSQQQHQQQLDETKRQADAQIKFERDRAKRLAHKIEELKSRNQQIKKQLEIHNQPIIHNDQPATEEIEVMRRELSSLRVLNGEVLAILRDTLVDTVGPGAIDIPDPEVNSVRLNLPKLKEQCGDLVQEVVHMRAHINRLVIWRGDLKYQKLYLSLKLEDLMESQKATLAFINGMGVTLGNQDSISKTPPKTKLIRCVHAVIAVGRMKGMARRWQEFLYDNGRLNLAELRGPEREYDRIGSFPTHGQAYISRRLSFGDSGSPTQTQRMRELERDLHQARAGQAAIEERLNEELYEKRAVEMENERLLRALKYDRHNLPPVIYSTMHTAHDRMSPAPLSASGSISHSIHRDDYSRYPHGLAQGITDDRSMSHNQYSSPGGPPDNRWSQHTQRFR</sequence>
<feature type="region of interest" description="Disordered" evidence="7">
    <location>
        <begin position="3256"/>
        <end position="3317"/>
    </location>
</feature>
<evidence type="ECO:0000256" key="2">
    <source>
        <dbReference type="ARBA" id="ARBA00022490"/>
    </source>
</evidence>
<keyword evidence="10" id="KW-1185">Reference proteome</keyword>
<dbReference type="EMBL" id="JAFCIX010000558">
    <property type="protein sequence ID" value="KAH6587465.1"/>
    <property type="molecule type" value="Genomic_DNA"/>
</dbReference>
<comment type="subcellular location">
    <subcellularLocation>
        <location evidence="1">Cytoplasm</location>
        <location evidence="1">Cytoskeleton</location>
        <location evidence="1">Microtubule organizing center</location>
    </subcellularLocation>
</comment>
<dbReference type="Pfam" id="PF10495">
    <property type="entry name" value="PACT_coil_coil"/>
    <property type="match status" value="1"/>
</dbReference>
<feature type="coiled-coil region" evidence="6">
    <location>
        <begin position="1936"/>
        <end position="2005"/>
    </location>
</feature>
<keyword evidence="4 6" id="KW-0175">Coiled coil</keyword>
<comment type="caution">
    <text evidence="9">The sequence shown here is derived from an EMBL/GenBank/DDBJ whole genome shotgun (WGS) entry which is preliminary data.</text>
</comment>
<evidence type="ECO:0000256" key="4">
    <source>
        <dbReference type="ARBA" id="ARBA00023054"/>
    </source>
</evidence>
<keyword evidence="5" id="KW-0206">Cytoskeleton</keyword>
<feature type="coiled-coil region" evidence="6">
    <location>
        <begin position="2263"/>
        <end position="2307"/>
    </location>
</feature>
<feature type="coiled-coil region" evidence="6">
    <location>
        <begin position="2669"/>
        <end position="2696"/>
    </location>
</feature>
<keyword evidence="2" id="KW-0963">Cytoplasm</keyword>
<evidence type="ECO:0000256" key="5">
    <source>
        <dbReference type="ARBA" id="ARBA00023212"/>
    </source>
</evidence>
<feature type="region of interest" description="Disordered" evidence="7">
    <location>
        <begin position="2918"/>
        <end position="2942"/>
    </location>
</feature>
<feature type="coiled-coil region" evidence="6">
    <location>
        <begin position="2806"/>
        <end position="2856"/>
    </location>
</feature>
<dbReference type="PANTHER" id="PTHR47357:SF1">
    <property type="entry name" value="SPINDLE POLE BODY COMPONENT 110"/>
    <property type="match status" value="1"/>
</dbReference>
<feature type="region of interest" description="Disordered" evidence="7">
    <location>
        <begin position="126"/>
        <end position="147"/>
    </location>
</feature>
<dbReference type="PANTHER" id="PTHR47357">
    <property type="entry name" value="COP1-INTERACTIVE PROTEIN 1"/>
    <property type="match status" value="1"/>
</dbReference>
<feature type="coiled-coil region" evidence="6">
    <location>
        <begin position="2946"/>
        <end position="2973"/>
    </location>
</feature>
<feature type="coiled-coil region" evidence="6">
    <location>
        <begin position="2360"/>
        <end position="2408"/>
    </location>
</feature>
<proteinExistence type="predicted"/>
<name>A0ABQ8EW13_9FUNG</name>
<evidence type="ECO:0000256" key="3">
    <source>
        <dbReference type="ARBA" id="ARBA00022553"/>
    </source>
</evidence>
<dbReference type="Gene3D" id="1.10.287.1490">
    <property type="match status" value="1"/>
</dbReference>
<dbReference type="InterPro" id="IPR019528">
    <property type="entry name" value="PACT_domain"/>
</dbReference>
<evidence type="ECO:0000256" key="7">
    <source>
        <dbReference type="SAM" id="MobiDB-lite"/>
    </source>
</evidence>
<evidence type="ECO:0000313" key="10">
    <source>
        <dbReference type="Proteomes" id="UP001648503"/>
    </source>
</evidence>
<dbReference type="Proteomes" id="UP001648503">
    <property type="component" value="Unassembled WGS sequence"/>
</dbReference>
<feature type="coiled-coil region" evidence="6">
    <location>
        <begin position="1511"/>
        <end position="1730"/>
    </location>
</feature>
<feature type="coiled-coil region" evidence="6">
    <location>
        <begin position="1311"/>
        <end position="1478"/>
    </location>
</feature>
<reference evidence="9 10" key="1">
    <citation type="submission" date="2021-02" db="EMBL/GenBank/DDBJ databases">
        <title>Variation within the Batrachochytrium salamandrivorans European outbreak.</title>
        <authorList>
            <person name="Kelly M."/>
            <person name="Pasmans F."/>
            <person name="Shea T.P."/>
            <person name="Munoz J.F."/>
            <person name="Carranza S."/>
            <person name="Cuomo C.A."/>
            <person name="Martel A."/>
        </authorList>
    </citation>
    <scope>NUCLEOTIDE SEQUENCE [LARGE SCALE GENOMIC DNA]</scope>
    <source>
        <strain evidence="9 10">AMFP18/2</strain>
    </source>
</reference>
<gene>
    <name evidence="9" type="ORF">BASA50_011352</name>
</gene>
<feature type="coiled-coil region" evidence="6">
    <location>
        <begin position="608"/>
        <end position="635"/>
    </location>
</feature>
<feature type="domain" description="Pericentrin/AKAP-450 centrosomal targeting" evidence="8">
    <location>
        <begin position="3062"/>
        <end position="3138"/>
    </location>
</feature>
<protein>
    <recommendedName>
        <fullName evidence="8">Pericentrin/AKAP-450 centrosomal targeting domain-containing protein</fullName>
    </recommendedName>
</protein>
<feature type="region of interest" description="Disordered" evidence="7">
    <location>
        <begin position="70"/>
        <end position="95"/>
    </location>
</feature>
<feature type="coiled-coil region" evidence="6">
    <location>
        <begin position="699"/>
        <end position="733"/>
    </location>
</feature>
<feature type="compositionally biased region" description="Polar residues" evidence="7">
    <location>
        <begin position="3308"/>
        <end position="3317"/>
    </location>
</feature>
<feature type="compositionally biased region" description="Polar residues" evidence="7">
    <location>
        <begin position="498"/>
        <end position="509"/>
    </location>
</feature>
<feature type="coiled-coil region" evidence="6">
    <location>
        <begin position="2474"/>
        <end position="2501"/>
    </location>
</feature>
<feature type="region of interest" description="Disordered" evidence="7">
    <location>
        <begin position="1016"/>
        <end position="1036"/>
    </location>
</feature>
<feature type="region of interest" description="Disordered" evidence="7">
    <location>
        <begin position="276"/>
        <end position="295"/>
    </location>
</feature>
<feature type="coiled-coil region" evidence="6">
    <location>
        <begin position="935"/>
        <end position="996"/>
    </location>
</feature>
<evidence type="ECO:0000313" key="9">
    <source>
        <dbReference type="EMBL" id="KAH6587465.1"/>
    </source>
</evidence>
<evidence type="ECO:0000256" key="1">
    <source>
        <dbReference type="ARBA" id="ARBA00004267"/>
    </source>
</evidence>
<organism evidence="9 10">
    <name type="scientific">Batrachochytrium salamandrivorans</name>
    <dbReference type="NCBI Taxonomy" id="1357716"/>
    <lineage>
        <taxon>Eukaryota</taxon>
        <taxon>Fungi</taxon>
        <taxon>Fungi incertae sedis</taxon>
        <taxon>Chytridiomycota</taxon>
        <taxon>Chytridiomycota incertae sedis</taxon>
        <taxon>Chytridiomycetes</taxon>
        <taxon>Rhizophydiales</taxon>
        <taxon>Rhizophydiales incertae sedis</taxon>
        <taxon>Batrachochytrium</taxon>
    </lineage>
</organism>
<accession>A0ABQ8EW13</accession>
<keyword evidence="3" id="KW-0597">Phosphoprotein</keyword>
<evidence type="ECO:0000259" key="8">
    <source>
        <dbReference type="Pfam" id="PF10495"/>
    </source>
</evidence>
<evidence type="ECO:0000256" key="6">
    <source>
        <dbReference type="SAM" id="Coils"/>
    </source>
</evidence>
<feature type="region of interest" description="Disordered" evidence="7">
    <location>
        <begin position="496"/>
        <end position="515"/>
    </location>
</feature>